<dbReference type="EMBL" id="GBXM01041084">
    <property type="protein sequence ID" value="JAH67493.1"/>
    <property type="molecule type" value="Transcribed_RNA"/>
</dbReference>
<organism evidence="1">
    <name type="scientific">Anguilla anguilla</name>
    <name type="common">European freshwater eel</name>
    <name type="synonym">Muraena anguilla</name>
    <dbReference type="NCBI Taxonomy" id="7936"/>
    <lineage>
        <taxon>Eukaryota</taxon>
        <taxon>Metazoa</taxon>
        <taxon>Chordata</taxon>
        <taxon>Craniata</taxon>
        <taxon>Vertebrata</taxon>
        <taxon>Euteleostomi</taxon>
        <taxon>Actinopterygii</taxon>
        <taxon>Neopterygii</taxon>
        <taxon>Teleostei</taxon>
        <taxon>Anguilliformes</taxon>
        <taxon>Anguillidae</taxon>
        <taxon>Anguilla</taxon>
    </lineage>
</organism>
<accession>A0A0E9UR96</accession>
<evidence type="ECO:0000313" key="1">
    <source>
        <dbReference type="EMBL" id="JAH67493.1"/>
    </source>
</evidence>
<reference evidence="1" key="1">
    <citation type="submission" date="2014-11" db="EMBL/GenBank/DDBJ databases">
        <authorList>
            <person name="Amaro Gonzalez C."/>
        </authorList>
    </citation>
    <scope>NUCLEOTIDE SEQUENCE</scope>
</reference>
<reference evidence="1" key="2">
    <citation type="journal article" date="2015" name="Fish Shellfish Immunol.">
        <title>Early steps in the European eel (Anguilla anguilla)-Vibrio vulnificus interaction in the gills: Role of the RtxA13 toxin.</title>
        <authorList>
            <person name="Callol A."/>
            <person name="Pajuelo D."/>
            <person name="Ebbesson L."/>
            <person name="Teles M."/>
            <person name="MacKenzie S."/>
            <person name="Amaro C."/>
        </authorList>
    </citation>
    <scope>NUCLEOTIDE SEQUENCE</scope>
</reference>
<proteinExistence type="predicted"/>
<name>A0A0E9UR96_ANGAN</name>
<protein>
    <submittedName>
        <fullName evidence="1">Uncharacterized protein</fullName>
    </submittedName>
</protein>
<sequence>MAFSLLQAFVTMELCAVSIKRLSTAMHSLVSALFLLCRSKNDHQRAHSTAKLHFLLQVQLILVLS</sequence>
<dbReference type="AlphaFoldDB" id="A0A0E9UR96"/>